<dbReference type="OrthoDB" id="3692311at2759"/>
<feature type="transmembrane region" description="Helical" evidence="6">
    <location>
        <begin position="120"/>
        <end position="144"/>
    </location>
</feature>
<keyword evidence="8" id="KW-1185">Reference proteome</keyword>
<reference evidence="7 8" key="1">
    <citation type="journal article" date="2016" name="Sci. Rep.">
        <title>Draft genome sequencing and secretome analysis of fungal phytopathogen Ascochyta rabiei provides insight into the necrotrophic effector repertoire.</title>
        <authorList>
            <person name="Verma S."/>
            <person name="Gazara R.K."/>
            <person name="Nizam S."/>
            <person name="Parween S."/>
            <person name="Chattopadhyay D."/>
            <person name="Verma P.K."/>
        </authorList>
    </citation>
    <scope>NUCLEOTIDE SEQUENCE [LARGE SCALE GENOMIC DNA]</scope>
    <source>
        <strain evidence="7 8">ArDII</strain>
    </source>
</reference>
<proteinExistence type="predicted"/>
<keyword evidence="2 6" id="KW-0812">Transmembrane</keyword>
<evidence type="ECO:0000256" key="4">
    <source>
        <dbReference type="ARBA" id="ARBA00023136"/>
    </source>
</evidence>
<evidence type="ECO:0000256" key="6">
    <source>
        <dbReference type="SAM" id="Phobius"/>
    </source>
</evidence>
<evidence type="ECO:0000313" key="7">
    <source>
        <dbReference type="EMBL" id="KZM19864.1"/>
    </source>
</evidence>
<dbReference type="AlphaFoldDB" id="A0A162Y7T0"/>
<gene>
    <name evidence="7" type="ORF">ST47_g9199</name>
</gene>
<keyword evidence="3 6" id="KW-1133">Transmembrane helix</keyword>
<evidence type="ECO:0000256" key="3">
    <source>
        <dbReference type="ARBA" id="ARBA00022989"/>
    </source>
</evidence>
<dbReference type="GO" id="GO:0071944">
    <property type="term" value="C:cell periphery"/>
    <property type="evidence" value="ECO:0007669"/>
    <property type="project" value="UniProtKB-ARBA"/>
</dbReference>
<dbReference type="PANTHER" id="PTHR15549">
    <property type="entry name" value="PAIRED IMMUNOGLOBULIN-LIKE TYPE 2 RECEPTOR"/>
    <property type="match status" value="1"/>
</dbReference>
<comment type="subcellular location">
    <subcellularLocation>
        <location evidence="1">Membrane</location>
        <topology evidence="1">Single-pass membrane protein</topology>
    </subcellularLocation>
</comment>
<keyword evidence="4 6" id="KW-0472">Membrane</keyword>
<dbReference type="GO" id="GO:0016020">
    <property type="term" value="C:membrane"/>
    <property type="evidence" value="ECO:0007669"/>
    <property type="project" value="UniProtKB-SubCell"/>
</dbReference>
<feature type="compositionally biased region" description="Polar residues" evidence="5">
    <location>
        <begin position="254"/>
        <end position="277"/>
    </location>
</feature>
<name>A0A162Y7T0_DIDRA</name>
<comment type="caution">
    <text evidence="7">The sequence shown here is derived from an EMBL/GenBank/DDBJ whole genome shotgun (WGS) entry which is preliminary data.</text>
</comment>
<organism evidence="7 8">
    <name type="scientific">Didymella rabiei</name>
    <name type="common">Chickpea ascochyta blight fungus</name>
    <name type="synonym">Mycosphaerella rabiei</name>
    <dbReference type="NCBI Taxonomy" id="5454"/>
    <lineage>
        <taxon>Eukaryota</taxon>
        <taxon>Fungi</taxon>
        <taxon>Dikarya</taxon>
        <taxon>Ascomycota</taxon>
        <taxon>Pezizomycotina</taxon>
        <taxon>Dothideomycetes</taxon>
        <taxon>Pleosporomycetidae</taxon>
        <taxon>Pleosporales</taxon>
        <taxon>Pleosporineae</taxon>
        <taxon>Didymellaceae</taxon>
        <taxon>Ascochyta</taxon>
    </lineage>
</organism>
<evidence type="ECO:0000313" key="8">
    <source>
        <dbReference type="Proteomes" id="UP000076837"/>
    </source>
</evidence>
<feature type="compositionally biased region" description="Polar residues" evidence="5">
    <location>
        <begin position="199"/>
        <end position="216"/>
    </location>
</feature>
<accession>A0A162Y7T0</accession>
<dbReference type="STRING" id="5454.A0A162Y7T0"/>
<sequence length="297" mass="31498">MADKFTCPLGGQWYACASGSKFGNIRQVGFNASNYGKFPDASCGLASNFYTCSSGRTFWGCCKSRPCSEEPTCPDGGLVPAFMERPEQFNFYAASQTGTGTSSTSSSLSKNDGGSKSNGAVIGGAVGGAIGGVLIIGLVVFFLLRRRRSQKKASEEAIGVASPMMNGKGFDRSSSNFVAQSPPPTYSATNGDYYQSMAPTSKVNPYTQSPYSQGQWAHTADGPQEMEADVGPSNRYSELPAEVSRPETHHGYSELSTGPSCRVSPQHSPKPSRTENNPEVMPKGLGVVTEGLESVRR</sequence>
<evidence type="ECO:0000256" key="2">
    <source>
        <dbReference type="ARBA" id="ARBA00022692"/>
    </source>
</evidence>
<dbReference type="Proteomes" id="UP000076837">
    <property type="component" value="Unassembled WGS sequence"/>
</dbReference>
<dbReference type="PANTHER" id="PTHR15549:SF26">
    <property type="entry name" value="AXIAL BUDDING PATTERN PROTEIN 2-RELATED"/>
    <property type="match status" value="1"/>
</dbReference>
<evidence type="ECO:0000256" key="1">
    <source>
        <dbReference type="ARBA" id="ARBA00004167"/>
    </source>
</evidence>
<dbReference type="InterPro" id="IPR051694">
    <property type="entry name" value="Immunoregulatory_rcpt-like"/>
</dbReference>
<dbReference type="EMBL" id="JYNV01000290">
    <property type="protein sequence ID" value="KZM19864.1"/>
    <property type="molecule type" value="Genomic_DNA"/>
</dbReference>
<protein>
    <submittedName>
        <fullName evidence="7">Uncharacterized protein</fullName>
    </submittedName>
</protein>
<feature type="region of interest" description="Disordered" evidence="5">
    <location>
        <begin position="199"/>
        <end position="297"/>
    </location>
</feature>
<evidence type="ECO:0000256" key="5">
    <source>
        <dbReference type="SAM" id="MobiDB-lite"/>
    </source>
</evidence>